<keyword evidence="4" id="KW-1185">Reference proteome</keyword>
<dbReference type="PROSITE" id="PS51704">
    <property type="entry name" value="GP_PDE"/>
    <property type="match status" value="1"/>
</dbReference>
<feature type="region of interest" description="Disordered" evidence="1">
    <location>
        <begin position="248"/>
        <end position="267"/>
    </location>
</feature>
<dbReference type="RefSeq" id="WP_123642350.1">
    <property type="nucleotide sequence ID" value="NZ_ML119085.1"/>
</dbReference>
<accession>A0A3N2R0M9</accession>
<evidence type="ECO:0000259" key="2">
    <source>
        <dbReference type="PROSITE" id="PS51704"/>
    </source>
</evidence>
<feature type="domain" description="GP-PDE" evidence="2">
    <location>
        <begin position="10"/>
        <end position="261"/>
    </location>
</feature>
<dbReference type="Proteomes" id="UP000268016">
    <property type="component" value="Unassembled WGS sequence"/>
</dbReference>
<proteinExistence type="predicted"/>
<dbReference type="EMBL" id="RDRB01000005">
    <property type="protein sequence ID" value="ROU01025.1"/>
    <property type="molecule type" value="Genomic_DNA"/>
</dbReference>
<dbReference type="PANTHER" id="PTHR46211:SF1">
    <property type="entry name" value="GLYCEROPHOSPHODIESTER PHOSPHODIESTERASE, CYTOPLASMIC"/>
    <property type="match status" value="1"/>
</dbReference>
<evidence type="ECO:0000313" key="4">
    <source>
        <dbReference type="Proteomes" id="UP000268016"/>
    </source>
</evidence>
<dbReference type="InterPro" id="IPR030395">
    <property type="entry name" value="GP_PDE_dom"/>
</dbReference>
<reference evidence="3 4" key="1">
    <citation type="submission" date="2018-10" db="EMBL/GenBank/DDBJ databases">
        <title>Histidinibacterium lentulum gen. nov., sp. nov., a marine bacterium from the culture broth of Picochlorum sp. 122.</title>
        <authorList>
            <person name="Wang G."/>
        </authorList>
    </citation>
    <scope>NUCLEOTIDE SEQUENCE [LARGE SCALE GENOMIC DNA]</scope>
    <source>
        <strain evidence="3 4">B17</strain>
    </source>
</reference>
<evidence type="ECO:0000313" key="3">
    <source>
        <dbReference type="EMBL" id="ROU01025.1"/>
    </source>
</evidence>
<dbReference type="SUPFAM" id="SSF51695">
    <property type="entry name" value="PLC-like phosphodiesterases"/>
    <property type="match status" value="1"/>
</dbReference>
<dbReference type="GO" id="GO:0008081">
    <property type="term" value="F:phosphoric diester hydrolase activity"/>
    <property type="evidence" value="ECO:0007669"/>
    <property type="project" value="InterPro"/>
</dbReference>
<protein>
    <submittedName>
        <fullName evidence="3">Phosphodiesterase</fullName>
    </submittedName>
</protein>
<gene>
    <name evidence="3" type="ORF">EAT49_10850</name>
</gene>
<dbReference type="AlphaFoldDB" id="A0A3N2R0M9"/>
<comment type="caution">
    <text evidence="3">The sequence shown here is derived from an EMBL/GenBank/DDBJ whole genome shotgun (WGS) entry which is preliminary data.</text>
</comment>
<dbReference type="InterPro" id="IPR017946">
    <property type="entry name" value="PLC-like_Pdiesterase_TIM-brl"/>
</dbReference>
<name>A0A3N2R0M9_9RHOB</name>
<organism evidence="3 4">
    <name type="scientific">Histidinibacterium lentulum</name>
    <dbReference type="NCBI Taxonomy" id="2480588"/>
    <lineage>
        <taxon>Bacteria</taxon>
        <taxon>Pseudomonadati</taxon>
        <taxon>Pseudomonadota</taxon>
        <taxon>Alphaproteobacteria</taxon>
        <taxon>Rhodobacterales</taxon>
        <taxon>Paracoccaceae</taxon>
        <taxon>Histidinibacterium</taxon>
    </lineage>
</organism>
<sequence length="267" mass="27983">MSPLPPAFLARPIAHRALHDRGAGRPENGLSAVRAAIAGGYGIEIDLQPSGDGVPMVFHDATLDRLTAERGPIADRPAAELSRLSLLGSDDTIPTLARVLEEVAGRVPLLIEVKDQDGALGPDVGALEEATAAALRGYEGPVALMSFNPESVAALAVAAPDIPRGLTTCAFDPADWPGVPPGRLAILRDMTDTLRTGASFISHDHRDLARARVSDLAGNGLAILCWTVRSPEEETAARRHAHTITFEGYTPQGGGAALDRPPPRANS</sequence>
<dbReference type="OrthoDB" id="384721at2"/>
<dbReference type="Pfam" id="PF03009">
    <property type="entry name" value="GDPD"/>
    <property type="match status" value="1"/>
</dbReference>
<dbReference type="GO" id="GO:0006629">
    <property type="term" value="P:lipid metabolic process"/>
    <property type="evidence" value="ECO:0007669"/>
    <property type="project" value="InterPro"/>
</dbReference>
<evidence type="ECO:0000256" key="1">
    <source>
        <dbReference type="SAM" id="MobiDB-lite"/>
    </source>
</evidence>
<dbReference type="Gene3D" id="3.20.20.190">
    <property type="entry name" value="Phosphatidylinositol (PI) phosphodiesterase"/>
    <property type="match status" value="1"/>
</dbReference>
<dbReference type="PANTHER" id="PTHR46211">
    <property type="entry name" value="GLYCEROPHOSPHORYL DIESTER PHOSPHODIESTERASE"/>
    <property type="match status" value="1"/>
</dbReference>